<dbReference type="AlphaFoldDB" id="A0A7M1SQ41"/>
<accession>A0A7M1SQ41</accession>
<organism evidence="7 8">
    <name type="scientific">Ruania alkalisoli</name>
    <dbReference type="NCBI Taxonomy" id="2779775"/>
    <lineage>
        <taxon>Bacteria</taxon>
        <taxon>Bacillati</taxon>
        <taxon>Actinomycetota</taxon>
        <taxon>Actinomycetes</taxon>
        <taxon>Micrococcales</taxon>
        <taxon>Ruaniaceae</taxon>
        <taxon>Ruania</taxon>
    </lineage>
</organism>
<evidence type="ECO:0000256" key="1">
    <source>
        <dbReference type="ARBA" id="ARBA00004141"/>
    </source>
</evidence>
<feature type="transmembrane region" description="Helical" evidence="6">
    <location>
        <begin position="470"/>
        <end position="489"/>
    </location>
</feature>
<dbReference type="InterPro" id="IPR000175">
    <property type="entry name" value="Na/ntran_symport"/>
</dbReference>
<dbReference type="InterPro" id="IPR037272">
    <property type="entry name" value="SNS_sf"/>
</dbReference>
<proteinExistence type="predicted"/>
<feature type="transmembrane region" description="Helical" evidence="6">
    <location>
        <begin position="86"/>
        <end position="109"/>
    </location>
</feature>
<dbReference type="RefSeq" id="WP_193496227.1">
    <property type="nucleotide sequence ID" value="NZ_CP063169.1"/>
</dbReference>
<feature type="transmembrane region" description="Helical" evidence="6">
    <location>
        <begin position="180"/>
        <end position="204"/>
    </location>
</feature>
<protein>
    <submittedName>
        <fullName evidence="7">Sodium-dependent transporter</fullName>
    </submittedName>
</protein>
<dbReference type="KEGG" id="halt:IM660_13495"/>
<dbReference type="SUPFAM" id="SSF161070">
    <property type="entry name" value="SNF-like"/>
    <property type="match status" value="1"/>
</dbReference>
<feature type="transmembrane region" description="Helical" evidence="6">
    <location>
        <begin position="148"/>
        <end position="168"/>
    </location>
</feature>
<keyword evidence="8" id="KW-1185">Reference proteome</keyword>
<feature type="transmembrane region" description="Helical" evidence="6">
    <location>
        <begin position="224"/>
        <end position="247"/>
    </location>
</feature>
<evidence type="ECO:0000313" key="7">
    <source>
        <dbReference type="EMBL" id="QOR69678.1"/>
    </source>
</evidence>
<sequence length="513" mass="54074">MSERQQFKGRRAFIFAAIGSAVGLGNIWRFPYVAYEGGGGAFIVPYLVALMTAGIPLLFMYYAIGHKFRGSAPLSWRRLGGGAESIGWWQVGISFVIAVYYAVIIAWAVRYIGFSATEAWGEEPGAFLIGQFLQQAEGDAGFDVGLTLVPGVAIPLALIWVFALLVHWRGIQGGIARISMIFIPLLVAIFLVLVVRALTLPGAIDGLDALFTPDWSALTDADVWVAAYGQIFFSLSIGFGIMITYAAHLKQKTNLTGSGLTVAFSNSGFELLAGIGVFATLGFMAQAAGVGVSEVADSGIGLAFIAFPTIISTMPGGAFFGVLFFTALVLAGITSLVSIVEVVLTAIEDKFGLSRNASVFGVGGVMAIVSLLLFPTTTGLNLLDVLDAFANNFGIVGAGLASVITLAWGLRRLGMLGDHLNEVSSFKVGLLWKLMVGLVTPLILGFMFVSQVISRIQDGYGEMPSGYVALYGWGSAIGLLVIAAIMTVIPWRKGVVAAHDAGQGNTPTPGKEA</sequence>
<evidence type="ECO:0000256" key="5">
    <source>
        <dbReference type="ARBA" id="ARBA00023136"/>
    </source>
</evidence>
<dbReference type="Proteomes" id="UP000593758">
    <property type="component" value="Chromosome"/>
</dbReference>
<dbReference type="GO" id="GO:0016020">
    <property type="term" value="C:membrane"/>
    <property type="evidence" value="ECO:0007669"/>
    <property type="project" value="UniProtKB-SubCell"/>
</dbReference>
<dbReference type="Pfam" id="PF00209">
    <property type="entry name" value="SNF"/>
    <property type="match status" value="2"/>
</dbReference>
<evidence type="ECO:0000313" key="8">
    <source>
        <dbReference type="Proteomes" id="UP000593758"/>
    </source>
</evidence>
<keyword evidence="5 6" id="KW-0472">Membrane</keyword>
<feature type="transmembrane region" description="Helical" evidence="6">
    <location>
        <begin position="268"/>
        <end position="288"/>
    </location>
</feature>
<feature type="transmembrane region" description="Helical" evidence="6">
    <location>
        <begin position="389"/>
        <end position="410"/>
    </location>
</feature>
<dbReference type="PANTHER" id="PTHR42948">
    <property type="entry name" value="TRANSPORTER"/>
    <property type="match status" value="1"/>
</dbReference>
<evidence type="ECO:0000256" key="6">
    <source>
        <dbReference type="SAM" id="Phobius"/>
    </source>
</evidence>
<dbReference type="CDD" id="cd10334">
    <property type="entry name" value="SLC6sbd_u1"/>
    <property type="match status" value="1"/>
</dbReference>
<dbReference type="PRINTS" id="PR00176">
    <property type="entry name" value="NANEUSMPORT"/>
</dbReference>
<keyword evidence="2" id="KW-0813">Transport</keyword>
<dbReference type="NCBIfam" id="NF037979">
    <property type="entry name" value="Na_transp"/>
    <property type="match status" value="1"/>
</dbReference>
<feature type="transmembrane region" description="Helical" evidence="6">
    <location>
        <begin position="12"/>
        <end position="31"/>
    </location>
</feature>
<feature type="transmembrane region" description="Helical" evidence="6">
    <location>
        <begin position="359"/>
        <end position="383"/>
    </location>
</feature>
<reference evidence="7 8" key="1">
    <citation type="submission" date="2020-10" db="EMBL/GenBank/DDBJ databases">
        <title>Haloactinobacterium sp. RN3S43, a bacterium isolated from saline soil.</title>
        <authorList>
            <person name="Sun J.-Q."/>
        </authorList>
    </citation>
    <scope>NUCLEOTIDE SEQUENCE [LARGE SCALE GENOMIC DNA]</scope>
    <source>
        <strain evidence="7 8">RN3S43</strain>
    </source>
</reference>
<evidence type="ECO:0000256" key="3">
    <source>
        <dbReference type="ARBA" id="ARBA00022692"/>
    </source>
</evidence>
<dbReference type="PROSITE" id="PS50267">
    <property type="entry name" value="NA_NEUROTRAN_SYMP_3"/>
    <property type="match status" value="1"/>
</dbReference>
<gene>
    <name evidence="7" type="ORF">IM660_13495</name>
</gene>
<evidence type="ECO:0000256" key="2">
    <source>
        <dbReference type="ARBA" id="ARBA00022448"/>
    </source>
</evidence>
<dbReference type="PANTHER" id="PTHR42948:SF1">
    <property type="entry name" value="TRANSPORTER"/>
    <property type="match status" value="1"/>
</dbReference>
<feature type="transmembrane region" description="Helical" evidence="6">
    <location>
        <begin position="318"/>
        <end position="347"/>
    </location>
</feature>
<comment type="subcellular location">
    <subcellularLocation>
        <location evidence="1">Membrane</location>
        <topology evidence="1">Multi-pass membrane protein</topology>
    </subcellularLocation>
</comment>
<keyword evidence="4 6" id="KW-1133">Transmembrane helix</keyword>
<name>A0A7M1SQ41_9MICO</name>
<dbReference type="EMBL" id="CP063169">
    <property type="protein sequence ID" value="QOR69678.1"/>
    <property type="molecule type" value="Genomic_DNA"/>
</dbReference>
<evidence type="ECO:0000256" key="4">
    <source>
        <dbReference type="ARBA" id="ARBA00022989"/>
    </source>
</evidence>
<feature type="transmembrane region" description="Helical" evidence="6">
    <location>
        <begin position="43"/>
        <end position="65"/>
    </location>
</feature>
<keyword evidence="3 6" id="KW-0812">Transmembrane</keyword>
<feature type="transmembrane region" description="Helical" evidence="6">
    <location>
        <begin position="430"/>
        <end position="450"/>
    </location>
</feature>